<dbReference type="InterPro" id="IPR041215">
    <property type="entry name" value="FlgO_dom"/>
</dbReference>
<accession>A0A0F9PI94</accession>
<dbReference type="EMBL" id="LAZR01002321">
    <property type="protein sequence ID" value="KKN31550.1"/>
    <property type="molecule type" value="Genomic_DNA"/>
</dbReference>
<dbReference type="AlphaFoldDB" id="A0A0F9PI94"/>
<evidence type="ECO:0000259" key="1">
    <source>
        <dbReference type="Pfam" id="PF17680"/>
    </source>
</evidence>
<reference evidence="2" key="1">
    <citation type="journal article" date="2015" name="Nature">
        <title>Complex archaea that bridge the gap between prokaryotes and eukaryotes.</title>
        <authorList>
            <person name="Spang A."/>
            <person name="Saw J.H."/>
            <person name="Jorgensen S.L."/>
            <person name="Zaremba-Niedzwiedzka K."/>
            <person name="Martijn J."/>
            <person name="Lind A.E."/>
            <person name="van Eijk R."/>
            <person name="Schleper C."/>
            <person name="Guy L."/>
            <person name="Ettema T.J."/>
        </authorList>
    </citation>
    <scope>NUCLEOTIDE SEQUENCE</scope>
</reference>
<dbReference type="PIRSF" id="PIRSF028688">
    <property type="entry name" value="UCP_imp_028688"/>
    <property type="match status" value="1"/>
</dbReference>
<proteinExistence type="predicted"/>
<evidence type="ECO:0000313" key="2">
    <source>
        <dbReference type="EMBL" id="KKN31550.1"/>
    </source>
</evidence>
<dbReference type="InterPro" id="IPR014549">
    <property type="entry name" value="FlgO"/>
</dbReference>
<organism evidence="2">
    <name type="scientific">marine sediment metagenome</name>
    <dbReference type="NCBI Taxonomy" id="412755"/>
    <lineage>
        <taxon>unclassified sequences</taxon>
        <taxon>metagenomes</taxon>
        <taxon>ecological metagenomes</taxon>
    </lineage>
</organism>
<gene>
    <name evidence="2" type="ORF">LCGC14_0822890</name>
</gene>
<sequence>MATMRLLLPLLFVNLAACSLTPQPEPSVSTNAPKAAMAAYTVSEYVNNLTAQLNNLQGPLSRNARIGVSSFFLADKIDSKLMTEQGFGLSQQIQESLLTQMTQLGYNTVEYRLGNNLNLSEHADSILSRDLNKLRARQNIDLIITGTVTRQQHAYIVNARLININNKQVLSAGSTEIPINVMWGNEKIQQRDGYLYRSEY</sequence>
<protein>
    <recommendedName>
        <fullName evidence="1">FlgO domain-containing protein</fullName>
    </recommendedName>
</protein>
<feature type="domain" description="FlgO" evidence="1">
    <location>
        <begin position="53"/>
        <end position="181"/>
    </location>
</feature>
<dbReference type="Pfam" id="PF17680">
    <property type="entry name" value="FlgO"/>
    <property type="match status" value="1"/>
</dbReference>
<comment type="caution">
    <text evidence="2">The sequence shown here is derived from an EMBL/GenBank/DDBJ whole genome shotgun (WGS) entry which is preliminary data.</text>
</comment>
<name>A0A0F9PI94_9ZZZZ</name>